<dbReference type="Proteomes" id="UP000092389">
    <property type="component" value="Unassembled WGS sequence"/>
</dbReference>
<dbReference type="InterPro" id="IPR036610">
    <property type="entry name" value="PEBP-like_sf"/>
</dbReference>
<dbReference type="PANTHER" id="PTHR30289">
    <property type="entry name" value="UNCHARACTERIZED PROTEIN YBCL-RELATED"/>
    <property type="match status" value="1"/>
</dbReference>
<dbReference type="InterPro" id="IPR008914">
    <property type="entry name" value="PEBP"/>
</dbReference>
<dbReference type="CDD" id="cd00865">
    <property type="entry name" value="PEBP_bact_arch"/>
    <property type="match status" value="1"/>
</dbReference>
<evidence type="ECO:0000313" key="2">
    <source>
        <dbReference type="EMBL" id="OBH74675.1"/>
    </source>
</evidence>
<accession>A0A1A2TE96</accession>
<dbReference type="EMBL" id="LZJU01000095">
    <property type="protein sequence ID" value="OBH74675.1"/>
    <property type="molecule type" value="Genomic_DNA"/>
</dbReference>
<evidence type="ECO:0000256" key="1">
    <source>
        <dbReference type="ARBA" id="ARBA00007120"/>
    </source>
</evidence>
<comment type="similarity">
    <text evidence="1">Belongs to the UPF0098 family.</text>
</comment>
<dbReference type="Gene3D" id="3.90.280.10">
    <property type="entry name" value="PEBP-like"/>
    <property type="match status" value="1"/>
</dbReference>
<organism evidence="2 3">
    <name type="scientific">Mycobacterium mantenii</name>
    <dbReference type="NCBI Taxonomy" id="560555"/>
    <lineage>
        <taxon>Bacteria</taxon>
        <taxon>Bacillati</taxon>
        <taxon>Actinomycetota</taxon>
        <taxon>Actinomycetes</taxon>
        <taxon>Mycobacteriales</taxon>
        <taxon>Mycobacteriaceae</taxon>
        <taxon>Mycobacterium</taxon>
        <taxon>Mycobacterium avium complex (MAC)</taxon>
    </lineage>
</organism>
<reference evidence="2 3" key="1">
    <citation type="submission" date="2016-06" db="EMBL/GenBank/DDBJ databases">
        <authorList>
            <person name="Kjaerup R.B."/>
            <person name="Dalgaard T.S."/>
            <person name="Juul-Madsen H.R."/>
        </authorList>
    </citation>
    <scope>NUCLEOTIDE SEQUENCE [LARGE SCALE GENOMIC DNA]</scope>
    <source>
        <strain evidence="2 3">E152</strain>
    </source>
</reference>
<sequence>MIERLGRMLRGVRAGAHRSPLANGAFAAPTTITVASAAFADGGAMPASSAGKGVGDNTSPPLRWAGLPAGTRQLVLLIDDVDVPLPRPLVHTAVVLEPSAGGVAAGALQPGCAGIRFLRADLGHHGYAGPRPIPGHGPHHYRFHVFALDAVLPDTVTTAKGLLDAMRGHVLARGMLTGTYER</sequence>
<dbReference type="InterPro" id="IPR005247">
    <property type="entry name" value="YbhB_YbcL/LppC-like"/>
</dbReference>
<dbReference type="PANTHER" id="PTHR30289:SF1">
    <property type="entry name" value="PEBP (PHOSPHATIDYLETHANOLAMINE-BINDING PROTEIN) FAMILY PROTEIN"/>
    <property type="match status" value="1"/>
</dbReference>
<gene>
    <name evidence="2" type="ORF">A5683_23440</name>
</gene>
<dbReference type="Pfam" id="PF01161">
    <property type="entry name" value="PBP"/>
    <property type="match status" value="1"/>
</dbReference>
<dbReference type="SUPFAM" id="SSF49777">
    <property type="entry name" value="PEBP-like"/>
    <property type="match status" value="1"/>
</dbReference>
<evidence type="ECO:0000313" key="3">
    <source>
        <dbReference type="Proteomes" id="UP000092389"/>
    </source>
</evidence>
<protein>
    <submittedName>
        <fullName evidence="2">Phosphatidylethanolamine-binding protein</fullName>
    </submittedName>
</protein>
<comment type="caution">
    <text evidence="2">The sequence shown here is derived from an EMBL/GenBank/DDBJ whole genome shotgun (WGS) entry which is preliminary data.</text>
</comment>
<accession>A0A1A2TPS7</accession>
<proteinExistence type="inferred from homology"/>
<dbReference type="AlphaFoldDB" id="A0A1A2TE96"/>
<dbReference type="RefSeq" id="WP_067829809.1">
    <property type="nucleotide sequence ID" value="NZ_LZJP01000089.1"/>
</dbReference>
<name>A0A1A2TE96_MYCNT</name>